<dbReference type="Gene3D" id="1.20.5.340">
    <property type="match status" value="1"/>
</dbReference>
<evidence type="ECO:0000256" key="10">
    <source>
        <dbReference type="ARBA" id="ARBA00022723"/>
    </source>
</evidence>
<feature type="domain" description="AGC-kinase C-terminal" evidence="28">
    <location>
        <begin position="344"/>
        <end position="414"/>
    </location>
</feature>
<dbReference type="InterPro" id="IPR057529">
    <property type="entry name" value="MRCK/ROCK_PH"/>
</dbReference>
<dbReference type="InterPro" id="IPR031597">
    <property type="entry name" value="KELK"/>
</dbReference>
<feature type="compositionally biased region" description="Polar residues" evidence="22">
    <location>
        <begin position="1773"/>
        <end position="1785"/>
    </location>
</feature>
<dbReference type="Pfam" id="PF08826">
    <property type="entry name" value="DMPK_coil"/>
    <property type="match status" value="1"/>
</dbReference>
<feature type="compositionally biased region" description="Basic and acidic residues" evidence="22">
    <location>
        <begin position="602"/>
        <end position="634"/>
    </location>
</feature>
<dbReference type="InterPro" id="IPR001849">
    <property type="entry name" value="PH_domain"/>
</dbReference>
<evidence type="ECO:0000256" key="4">
    <source>
        <dbReference type="ARBA" id="ARBA00005719"/>
    </source>
</evidence>
<evidence type="ECO:0000259" key="27">
    <source>
        <dbReference type="PROSITE" id="PS50219"/>
    </source>
</evidence>
<evidence type="ECO:0000256" key="13">
    <source>
        <dbReference type="ARBA" id="ARBA00022777"/>
    </source>
</evidence>
<evidence type="ECO:0000256" key="5">
    <source>
        <dbReference type="ARBA" id="ARBA00012513"/>
    </source>
</evidence>
<dbReference type="SMART" id="SM00285">
    <property type="entry name" value="PBD"/>
    <property type="match status" value="2"/>
</dbReference>
<dbReference type="Gene3D" id="3.30.60.20">
    <property type="match status" value="1"/>
</dbReference>
<dbReference type="InterPro" id="IPR050839">
    <property type="entry name" value="Rho-assoc_Ser/Thr_Kinase"/>
</dbReference>
<dbReference type="CDD" id="cd05597">
    <property type="entry name" value="STKc_DMPK_like"/>
    <property type="match status" value="1"/>
</dbReference>
<evidence type="ECO:0000256" key="7">
    <source>
        <dbReference type="ARBA" id="ARBA00022527"/>
    </source>
</evidence>
<gene>
    <name evidence="29" type="ORF">OFUS_LOCUS16072</name>
</gene>
<dbReference type="GO" id="GO:0030027">
    <property type="term" value="C:lamellipodium"/>
    <property type="evidence" value="ECO:0007669"/>
    <property type="project" value="UniProtKB-SubCell"/>
</dbReference>
<dbReference type="SMART" id="SM00133">
    <property type="entry name" value="S_TK_X"/>
    <property type="match status" value="1"/>
</dbReference>
<dbReference type="EC" id="2.7.11.1" evidence="5"/>
<evidence type="ECO:0000259" key="28">
    <source>
        <dbReference type="PROSITE" id="PS51285"/>
    </source>
</evidence>
<feature type="coiled-coil region" evidence="21">
    <location>
        <begin position="908"/>
        <end position="949"/>
    </location>
</feature>
<dbReference type="Pfam" id="PF00130">
    <property type="entry name" value="C1_1"/>
    <property type="match status" value="1"/>
</dbReference>
<evidence type="ECO:0000256" key="8">
    <source>
        <dbReference type="ARBA" id="ARBA00022553"/>
    </source>
</evidence>
<evidence type="ECO:0000256" key="6">
    <source>
        <dbReference type="ARBA" id="ARBA00022490"/>
    </source>
</evidence>
<dbReference type="PROSITE" id="PS51285">
    <property type="entry name" value="AGC_KINASE_CTER"/>
    <property type="match status" value="1"/>
</dbReference>
<dbReference type="GO" id="GO:0031032">
    <property type="term" value="P:actomyosin structure organization"/>
    <property type="evidence" value="ECO:0007669"/>
    <property type="project" value="TreeGrafter"/>
</dbReference>
<reference evidence="29" key="1">
    <citation type="submission" date="2022-03" db="EMBL/GenBank/DDBJ databases">
        <authorList>
            <person name="Martin C."/>
        </authorList>
    </citation>
    <scope>NUCLEOTIDE SEQUENCE</scope>
</reference>
<dbReference type="EMBL" id="CAIIXF020000008">
    <property type="protein sequence ID" value="CAH1790918.1"/>
    <property type="molecule type" value="Genomic_DNA"/>
</dbReference>
<feature type="domain" description="CRIB" evidence="26">
    <location>
        <begin position="1671"/>
        <end position="1684"/>
    </location>
</feature>
<dbReference type="GO" id="GO:0005737">
    <property type="term" value="C:cytoplasm"/>
    <property type="evidence" value="ECO:0007669"/>
    <property type="project" value="UniProtKB-SubCell"/>
</dbReference>
<keyword evidence="14" id="KW-0862">Zinc</keyword>
<feature type="domain" description="PH" evidence="23">
    <location>
        <begin position="1156"/>
        <end position="1273"/>
    </location>
</feature>
<feature type="compositionally biased region" description="Basic and acidic residues" evidence="22">
    <location>
        <begin position="1035"/>
        <end position="1046"/>
    </location>
</feature>
<evidence type="ECO:0000259" key="25">
    <source>
        <dbReference type="PROSITE" id="PS50081"/>
    </source>
</evidence>
<dbReference type="Pfam" id="PF00433">
    <property type="entry name" value="Pkinase_C"/>
    <property type="match status" value="1"/>
</dbReference>
<dbReference type="PROSITE" id="PS00479">
    <property type="entry name" value="ZF_DAG_PE_1"/>
    <property type="match status" value="1"/>
</dbReference>
<comment type="similarity">
    <text evidence="4">Belongs to the protein kinase superfamily. AGC Ser/Thr protein kinase family. DMPK subfamily.</text>
</comment>
<evidence type="ECO:0000256" key="20">
    <source>
        <dbReference type="PROSITE-ProRule" id="PRU10141"/>
    </source>
</evidence>
<dbReference type="Gene3D" id="3.30.200.20">
    <property type="entry name" value="Phosphorylase Kinase, domain 1"/>
    <property type="match status" value="1"/>
</dbReference>
<dbReference type="InterPro" id="IPR011009">
    <property type="entry name" value="Kinase-like_dom_sf"/>
</dbReference>
<dbReference type="Proteomes" id="UP000749559">
    <property type="component" value="Unassembled WGS sequence"/>
</dbReference>
<evidence type="ECO:0000256" key="14">
    <source>
        <dbReference type="ARBA" id="ARBA00022833"/>
    </source>
</evidence>
<dbReference type="SMART" id="SM00233">
    <property type="entry name" value="PH"/>
    <property type="match status" value="1"/>
</dbReference>
<dbReference type="SMART" id="SM00220">
    <property type="entry name" value="S_TKc"/>
    <property type="match status" value="1"/>
</dbReference>
<dbReference type="InterPro" id="IPR000961">
    <property type="entry name" value="AGC-kinase_C"/>
</dbReference>
<dbReference type="InterPro" id="IPR000095">
    <property type="entry name" value="CRIB_dom"/>
</dbReference>
<dbReference type="InterPro" id="IPR008271">
    <property type="entry name" value="Ser/Thr_kinase_AS"/>
</dbReference>
<feature type="coiled-coil region" evidence="21">
    <location>
        <begin position="682"/>
        <end position="813"/>
    </location>
</feature>
<dbReference type="SUPFAM" id="SSF57889">
    <property type="entry name" value="Cysteine-rich domain"/>
    <property type="match status" value="1"/>
</dbReference>
<evidence type="ECO:0000313" key="29">
    <source>
        <dbReference type="EMBL" id="CAH1790918.1"/>
    </source>
</evidence>
<comment type="subcellular location">
    <subcellularLocation>
        <location evidence="3">Cell projection</location>
        <location evidence="3">Lamellipodium</location>
    </subcellularLocation>
    <subcellularLocation>
        <location evidence="2">Cytoplasm</location>
    </subcellularLocation>
</comment>
<dbReference type="FunFam" id="2.30.29.30:FF:000032">
    <property type="entry name" value="Non-specific serine/threonine protein kinase"/>
    <property type="match status" value="1"/>
</dbReference>
<feature type="region of interest" description="Disordered" evidence="22">
    <location>
        <begin position="1650"/>
        <end position="1675"/>
    </location>
</feature>
<dbReference type="CDD" id="cd00132">
    <property type="entry name" value="CRIB"/>
    <property type="match status" value="1"/>
</dbReference>
<feature type="domain" description="CNH" evidence="27">
    <location>
        <begin position="1299"/>
        <end position="1571"/>
    </location>
</feature>
<keyword evidence="13" id="KW-0418">Kinase</keyword>
<dbReference type="FunFam" id="3.30.200.20:FF:001055">
    <property type="entry name" value="Serine/threonine-protein kinase MRCK beta"/>
    <property type="match status" value="1"/>
</dbReference>
<dbReference type="SUPFAM" id="SSF50729">
    <property type="entry name" value="PH domain-like"/>
    <property type="match status" value="1"/>
</dbReference>
<keyword evidence="9" id="KW-0808">Transferase</keyword>
<feature type="compositionally biased region" description="Polar residues" evidence="22">
    <location>
        <begin position="1817"/>
        <end position="1827"/>
    </location>
</feature>
<feature type="compositionally biased region" description="Pro residues" evidence="22">
    <location>
        <begin position="1047"/>
        <end position="1058"/>
    </location>
</feature>
<dbReference type="FunFam" id="3.30.60.20:FF:000005">
    <property type="entry name" value="Non-specific serine/threonine protein kinase"/>
    <property type="match status" value="1"/>
</dbReference>
<feature type="compositionally biased region" description="Polar residues" evidence="22">
    <location>
        <begin position="1798"/>
        <end position="1809"/>
    </location>
</feature>
<dbReference type="InterPro" id="IPR002219">
    <property type="entry name" value="PKC_DAG/PE"/>
</dbReference>
<comment type="catalytic activity">
    <reaction evidence="19">
        <text>L-seryl-[protein] + ATP = O-phospho-L-seryl-[protein] + ADP + H(+)</text>
        <dbReference type="Rhea" id="RHEA:17989"/>
        <dbReference type="Rhea" id="RHEA-COMP:9863"/>
        <dbReference type="Rhea" id="RHEA-COMP:11604"/>
        <dbReference type="ChEBI" id="CHEBI:15378"/>
        <dbReference type="ChEBI" id="CHEBI:29999"/>
        <dbReference type="ChEBI" id="CHEBI:30616"/>
        <dbReference type="ChEBI" id="CHEBI:83421"/>
        <dbReference type="ChEBI" id="CHEBI:456216"/>
        <dbReference type="EC" id="2.7.11.1"/>
    </reaction>
</comment>
<evidence type="ECO:0000256" key="18">
    <source>
        <dbReference type="ARBA" id="ARBA00047899"/>
    </source>
</evidence>
<dbReference type="InterPro" id="IPR001180">
    <property type="entry name" value="CNH_dom"/>
</dbReference>
<keyword evidence="7" id="KW-0723">Serine/threonine-protein kinase</keyword>
<organism evidence="29 30">
    <name type="scientific">Owenia fusiformis</name>
    <name type="common">Polychaete worm</name>
    <dbReference type="NCBI Taxonomy" id="6347"/>
    <lineage>
        <taxon>Eukaryota</taxon>
        <taxon>Metazoa</taxon>
        <taxon>Spiralia</taxon>
        <taxon>Lophotrochozoa</taxon>
        <taxon>Annelida</taxon>
        <taxon>Polychaeta</taxon>
        <taxon>Sedentaria</taxon>
        <taxon>Canalipalpata</taxon>
        <taxon>Sabellida</taxon>
        <taxon>Oweniida</taxon>
        <taxon>Oweniidae</taxon>
        <taxon>Owenia</taxon>
    </lineage>
</organism>
<keyword evidence="17" id="KW-0966">Cell projection</keyword>
<evidence type="ECO:0000256" key="9">
    <source>
        <dbReference type="ARBA" id="ARBA00022679"/>
    </source>
</evidence>
<dbReference type="Pfam" id="PF00069">
    <property type="entry name" value="Pkinase"/>
    <property type="match status" value="1"/>
</dbReference>
<dbReference type="PANTHER" id="PTHR22988:SF66">
    <property type="entry name" value="SERINE_THREONINE-PROTEIN KINASE GENGHIS KHAN"/>
    <property type="match status" value="1"/>
</dbReference>
<keyword evidence="10" id="KW-0479">Metal-binding</keyword>
<dbReference type="GO" id="GO:0004674">
    <property type="term" value="F:protein serine/threonine kinase activity"/>
    <property type="evidence" value="ECO:0007669"/>
    <property type="project" value="UniProtKB-KW"/>
</dbReference>
<dbReference type="InterPro" id="IPR014930">
    <property type="entry name" value="Myotonic_dystrophy_kinase_coil"/>
</dbReference>
<evidence type="ECO:0000259" key="23">
    <source>
        <dbReference type="PROSITE" id="PS50003"/>
    </source>
</evidence>
<evidence type="ECO:0000256" key="22">
    <source>
        <dbReference type="SAM" id="MobiDB-lite"/>
    </source>
</evidence>
<accession>A0A8S4PBX3</accession>
<protein>
    <recommendedName>
        <fullName evidence="5">non-specific serine/threonine protein kinase</fullName>
        <ecNumber evidence="5">2.7.11.1</ecNumber>
    </recommendedName>
</protein>
<dbReference type="PANTHER" id="PTHR22988">
    <property type="entry name" value="MYOTONIC DYSTROPHY S/T KINASE-RELATED"/>
    <property type="match status" value="1"/>
</dbReference>
<dbReference type="Gene3D" id="1.10.510.10">
    <property type="entry name" value="Transferase(Phosphotransferase) domain 1"/>
    <property type="match status" value="1"/>
</dbReference>
<feature type="domain" description="Phorbol-ester/DAG-type" evidence="25">
    <location>
        <begin position="1086"/>
        <end position="1136"/>
    </location>
</feature>
<dbReference type="SMART" id="SM00036">
    <property type="entry name" value="CNH"/>
    <property type="match status" value="1"/>
</dbReference>
<dbReference type="OrthoDB" id="10047816at2759"/>
<comment type="catalytic activity">
    <reaction evidence="18">
        <text>L-threonyl-[protein] + ATP = O-phospho-L-threonyl-[protein] + ADP + H(+)</text>
        <dbReference type="Rhea" id="RHEA:46608"/>
        <dbReference type="Rhea" id="RHEA-COMP:11060"/>
        <dbReference type="Rhea" id="RHEA-COMP:11605"/>
        <dbReference type="ChEBI" id="CHEBI:15378"/>
        <dbReference type="ChEBI" id="CHEBI:30013"/>
        <dbReference type="ChEBI" id="CHEBI:30616"/>
        <dbReference type="ChEBI" id="CHEBI:61977"/>
        <dbReference type="ChEBI" id="CHEBI:456216"/>
        <dbReference type="EC" id="2.7.11.1"/>
    </reaction>
</comment>
<dbReference type="PROSITE" id="PS50108">
    <property type="entry name" value="CRIB"/>
    <property type="match status" value="1"/>
</dbReference>
<dbReference type="FunFam" id="1.10.510.10:FF:000014">
    <property type="entry name" value="Non-specific serine/threonine protein kinase"/>
    <property type="match status" value="1"/>
</dbReference>
<dbReference type="Pfam" id="PF15796">
    <property type="entry name" value="KELK"/>
    <property type="match status" value="1"/>
</dbReference>
<evidence type="ECO:0000256" key="1">
    <source>
        <dbReference type="ARBA" id="ARBA00001946"/>
    </source>
</evidence>
<proteinExistence type="inferred from homology"/>
<feature type="region of interest" description="Disordered" evidence="22">
    <location>
        <begin position="594"/>
        <end position="651"/>
    </location>
</feature>
<dbReference type="PROSITE" id="PS50011">
    <property type="entry name" value="PROTEIN_KINASE_DOM"/>
    <property type="match status" value="1"/>
</dbReference>
<dbReference type="SUPFAM" id="SSF56112">
    <property type="entry name" value="Protein kinase-like (PK-like)"/>
    <property type="match status" value="1"/>
</dbReference>
<dbReference type="Pfam" id="PF25346">
    <property type="entry name" value="PH_MRCK"/>
    <property type="match status" value="1"/>
</dbReference>
<feature type="compositionally biased region" description="Low complexity" evidence="22">
    <location>
        <begin position="1753"/>
        <end position="1772"/>
    </location>
</feature>
<dbReference type="PROSITE" id="PS00108">
    <property type="entry name" value="PROTEIN_KINASE_ST"/>
    <property type="match status" value="1"/>
</dbReference>
<feature type="domain" description="Protein kinase" evidence="24">
    <location>
        <begin position="77"/>
        <end position="343"/>
    </location>
</feature>
<keyword evidence="12" id="KW-0863">Zinc-finger</keyword>
<dbReference type="InterPro" id="IPR017892">
    <property type="entry name" value="Pkinase_C"/>
</dbReference>
<keyword evidence="15 20" id="KW-0067">ATP-binding</keyword>
<feature type="region of interest" description="Disordered" evidence="22">
    <location>
        <begin position="1719"/>
        <end position="1827"/>
    </location>
</feature>
<dbReference type="PROSITE" id="PS00107">
    <property type="entry name" value="PROTEIN_KINASE_ATP"/>
    <property type="match status" value="1"/>
</dbReference>
<dbReference type="InterPro" id="IPR017441">
    <property type="entry name" value="Protein_kinase_ATP_BS"/>
</dbReference>
<dbReference type="PROSITE" id="PS50219">
    <property type="entry name" value="CNH"/>
    <property type="match status" value="1"/>
</dbReference>
<comment type="caution">
    <text evidence="29">The sequence shown here is derived from an EMBL/GenBank/DDBJ whole genome shotgun (WGS) entry which is preliminary data.</text>
</comment>
<keyword evidence="11 20" id="KW-0547">Nucleotide-binding</keyword>
<dbReference type="InterPro" id="IPR000719">
    <property type="entry name" value="Prot_kinase_dom"/>
</dbReference>
<dbReference type="GO" id="GO:0005524">
    <property type="term" value="F:ATP binding"/>
    <property type="evidence" value="ECO:0007669"/>
    <property type="project" value="UniProtKB-UniRule"/>
</dbReference>
<comment type="cofactor">
    <cofactor evidence="1">
        <name>Mg(2+)</name>
        <dbReference type="ChEBI" id="CHEBI:18420"/>
    </cofactor>
</comment>
<feature type="region of interest" description="Disordered" evidence="22">
    <location>
        <begin position="364"/>
        <end position="389"/>
    </location>
</feature>
<keyword evidence="8" id="KW-0597">Phosphoprotein</keyword>
<evidence type="ECO:0000256" key="21">
    <source>
        <dbReference type="SAM" id="Coils"/>
    </source>
</evidence>
<evidence type="ECO:0000256" key="3">
    <source>
        <dbReference type="ARBA" id="ARBA00004510"/>
    </source>
</evidence>
<dbReference type="Pfam" id="PF00780">
    <property type="entry name" value="CNH"/>
    <property type="match status" value="1"/>
</dbReference>
<evidence type="ECO:0000256" key="19">
    <source>
        <dbReference type="ARBA" id="ARBA00048679"/>
    </source>
</evidence>
<dbReference type="CDD" id="cd01243">
    <property type="entry name" value="PH_MRCK"/>
    <property type="match status" value="1"/>
</dbReference>
<dbReference type="CDD" id="cd20809">
    <property type="entry name" value="C1_MRCK"/>
    <property type="match status" value="1"/>
</dbReference>
<dbReference type="Gene3D" id="2.30.29.30">
    <property type="entry name" value="Pleckstrin-homology domain (PH domain)/Phosphotyrosine-binding domain (PTB)"/>
    <property type="match status" value="1"/>
</dbReference>
<evidence type="ECO:0000256" key="11">
    <source>
        <dbReference type="ARBA" id="ARBA00022741"/>
    </source>
</evidence>
<evidence type="ECO:0000256" key="12">
    <source>
        <dbReference type="ARBA" id="ARBA00022771"/>
    </source>
</evidence>
<keyword evidence="30" id="KW-1185">Reference proteome</keyword>
<evidence type="ECO:0000256" key="15">
    <source>
        <dbReference type="ARBA" id="ARBA00022840"/>
    </source>
</evidence>
<evidence type="ECO:0000313" key="30">
    <source>
        <dbReference type="Proteomes" id="UP000749559"/>
    </source>
</evidence>
<dbReference type="GO" id="GO:0005856">
    <property type="term" value="C:cytoskeleton"/>
    <property type="evidence" value="ECO:0007669"/>
    <property type="project" value="TreeGrafter"/>
</dbReference>
<evidence type="ECO:0000259" key="26">
    <source>
        <dbReference type="PROSITE" id="PS50108"/>
    </source>
</evidence>
<evidence type="ECO:0000256" key="16">
    <source>
        <dbReference type="ARBA" id="ARBA00023054"/>
    </source>
</evidence>
<dbReference type="InterPro" id="IPR046349">
    <property type="entry name" value="C1-like_sf"/>
</dbReference>
<evidence type="ECO:0000256" key="17">
    <source>
        <dbReference type="ARBA" id="ARBA00023273"/>
    </source>
</evidence>
<evidence type="ECO:0000259" key="24">
    <source>
        <dbReference type="PROSITE" id="PS50011"/>
    </source>
</evidence>
<dbReference type="PROSITE" id="PS50081">
    <property type="entry name" value="ZF_DAG_PE_2"/>
    <property type="match status" value="1"/>
</dbReference>
<name>A0A8S4PBX3_OWEFU</name>
<feature type="region of interest" description="Disordered" evidence="22">
    <location>
        <begin position="971"/>
        <end position="1061"/>
    </location>
</feature>
<evidence type="ECO:0000256" key="2">
    <source>
        <dbReference type="ARBA" id="ARBA00004496"/>
    </source>
</evidence>
<dbReference type="InterPro" id="IPR011993">
    <property type="entry name" value="PH-like_dom_sf"/>
</dbReference>
<keyword evidence="16 21" id="KW-0175">Coiled coil</keyword>
<sequence>MASEARLKRLEQLYLGGIQNSGGQAISLETLLDTLVVLYDECCNSTLRREKNISDFVEYAKPVVGTIKKLRLQRDDFETLKIIGRGAFGEVAVVRLKETDQVYAMKILNKWEMLKRAETACFKEEREVLVKGDQRWITQLHYAFQDQFNLYLVMDYYCGGDLLTLLSKFEDRLQEDMARFYIAEMVLAINSIHSLRYVHRDIKPDNVLLQRNGHIVLADFGSCLKLLEDGTVKSSVAVGTPDYISPEILRAMEDGHGRYGPECDWWSLGVCMYEMLYGETPFYAESLVETYGKIMNHKAHLHFPDDITDVSTQAQDLISRLICNQEVRFGQNGLQDFMNHPFFEGIDWDNIQETEAPYIPEVSSATDTSNFDVDDTDFRPSDAVPPNSHSAFTGHHLPFVGFTFTKESLLSDMGNLSEAGLAGNDQAMDSLTSQAYERRIQKLDRENKELSRKLQDATRTIQNRHTTNEAPGSPAIGKTNEMEMRRLKEEIAALKNKISDSQVESNSMERDLHEALAIKKELETMEGDKVARLKTIEKSNKILKTEKEDMQREMNSLQEKYKAQTKELKDALAQRKLAMDEFTEINERLAELRSQKQKLSRQVRDREEELEDNRQRTENLKQDLRKSEKAKREVQSLLEEAQSEASKERKLRERGEMFAQELEQELEIMKSRSIGRSGNKTSQDVSQEVNRLKAELERSNVQYEENIAMLQSRHTTEIKSLNGQVQEAETKMQEYIEELNTVHNRLDNISKDSASEYQETINQLNRKHDREKQTLLEDNKKIYSDLESTQRNLEQLEEEKRMMEDEMRDVHDKKDAVAQWEAQITELIQWVSDEKDARGYLQALASKMTEELESLKMSGVPAAEKTWKNRRSQRLDKMELLNLQSSLKSEIEAKQSISEELTKTKASHIAAEKRLQEAEYELEQNRVEMEKMQADIKELRSKVDQNDSLFDRPDSQSSFMRFIREQAQRLEDASLTRRKSSTKSGLSVKKSPSESEHGEDEDDALSEHSSSIGQRPATLGSPSRVSIQSYESEDSLQRDGYYDEHPPPPTHKPPPPPQQTSYEERIYANDGVPQISVVRPTQQPKSHRFAIRSFITPIKCSHCTSLMIGLQRQGTVCEDCAYSCHVACAEKAPSACPVPLDQTKRPLGINPTKGIGTAYEGYVKVPKMGGIKKGWARQFVVVCDFKLFLYDINPERDGRAGVVVSQVLDMRDEDFSVSSVLASDVIHASRKDIPCIFRVSTSEMQGTQHSVLMLADTENEKQRWVGALTELHKILWKNKLPNKAVFKAKQLYDNSLPLLKNILCTAILDSERILVGTEDGLHAVEILNYVITKIGERKCVYQIANIHDEQLVAVISGKQRHVRLYPVAAVDGYEVESVKLMDSKGTSTFCWGLVRQGSSVCLCAAIKKTVLVFELTRTKQRHRKIKEILCPGNVQFVEMMNERLCVGYPSMFAIYSVQGEGAPLSLISTDDSTLKFLYQNPIDALQAVEISHREFLLVFSTLGFYVDSSGKRSRVQEIMWPAVPHSVTYNAPYLIIYTENAAFVYDVTTAEWIQTLNLKKIRPLCREGILGCMQILEAPYMVYLRDITKAEDVIKTPDLNSKSRSFSRSKRRFSFKSLVDEKQAGKAVERRSRVISKPSDFRVVSHIGPNQGMELLGEPAQNSQERRSRLISGPSNFSHITHMGPGEGMKMLVDLPKVQGGGQTIERMERVKSFMTTLGQRGAAPGTRPPTAPRPASVQGGVNGSAVLRRDQSNSSVSSSVSKQSSVTSTSTDPSFDQSQSNLQLIPSPIYEDMEGSPQLSMTDTSSEGSNRHSYLDESTPSQSSEL</sequence>
<feature type="compositionally biased region" description="Polar residues" evidence="22">
    <location>
        <begin position="1020"/>
        <end position="1030"/>
    </location>
</feature>
<dbReference type="PROSITE" id="PS50003">
    <property type="entry name" value="PH_DOMAIN"/>
    <property type="match status" value="1"/>
</dbReference>
<keyword evidence="6" id="KW-0963">Cytoplasm</keyword>
<feature type="binding site" evidence="20">
    <location>
        <position position="106"/>
    </location>
    <ligand>
        <name>ATP</name>
        <dbReference type="ChEBI" id="CHEBI:30616"/>
    </ligand>
</feature>
<dbReference type="GO" id="GO:0008270">
    <property type="term" value="F:zinc ion binding"/>
    <property type="evidence" value="ECO:0007669"/>
    <property type="project" value="UniProtKB-KW"/>
</dbReference>
<dbReference type="SMART" id="SM00109">
    <property type="entry name" value="C1"/>
    <property type="match status" value="1"/>
</dbReference>